<dbReference type="EMBL" id="BMDY01000018">
    <property type="protein sequence ID" value="GGB13721.1"/>
    <property type="molecule type" value="Genomic_DNA"/>
</dbReference>
<dbReference type="RefSeq" id="WP_055733717.1">
    <property type="nucleotide sequence ID" value="NZ_BMDY01000018.1"/>
</dbReference>
<name>A0ABQ1I5P2_9ALTE</name>
<feature type="transmembrane region" description="Helical" evidence="9">
    <location>
        <begin position="64"/>
        <end position="87"/>
    </location>
</feature>
<evidence type="ECO:0000256" key="3">
    <source>
        <dbReference type="ARBA" id="ARBA00022989"/>
    </source>
</evidence>
<evidence type="ECO:0000256" key="6">
    <source>
        <dbReference type="ARBA" id="ARBA00029447"/>
    </source>
</evidence>
<gene>
    <name evidence="12" type="ORF">GCM10007414_28900</name>
</gene>
<dbReference type="Pfam" id="PF00015">
    <property type="entry name" value="MCPsignal"/>
    <property type="match status" value="1"/>
</dbReference>
<evidence type="ECO:0000256" key="5">
    <source>
        <dbReference type="ARBA" id="ARBA00023224"/>
    </source>
</evidence>
<dbReference type="PANTHER" id="PTHR32089:SF119">
    <property type="entry name" value="METHYL-ACCEPTING CHEMOTAXIS PROTEIN CTPL"/>
    <property type="match status" value="1"/>
</dbReference>
<dbReference type="PROSITE" id="PS50885">
    <property type="entry name" value="HAMP"/>
    <property type="match status" value="1"/>
</dbReference>
<dbReference type="PROSITE" id="PS50111">
    <property type="entry name" value="CHEMOTAXIS_TRANSDUC_2"/>
    <property type="match status" value="1"/>
</dbReference>
<dbReference type="SMART" id="SM00283">
    <property type="entry name" value="MA"/>
    <property type="match status" value="1"/>
</dbReference>
<evidence type="ECO:0000256" key="7">
    <source>
        <dbReference type="PROSITE-ProRule" id="PRU00284"/>
    </source>
</evidence>
<proteinExistence type="inferred from homology"/>
<dbReference type="SUPFAM" id="SSF58104">
    <property type="entry name" value="Methyl-accepting chemotaxis protein (MCP) signaling domain"/>
    <property type="match status" value="1"/>
</dbReference>
<protein>
    <recommendedName>
        <fullName evidence="14">Methyl-accepting chemotaxis protein</fullName>
    </recommendedName>
</protein>
<evidence type="ECO:0000259" key="10">
    <source>
        <dbReference type="PROSITE" id="PS50111"/>
    </source>
</evidence>
<comment type="caution">
    <text evidence="12">The sequence shown here is derived from an EMBL/GenBank/DDBJ whole genome shotgun (WGS) entry which is preliminary data.</text>
</comment>
<evidence type="ECO:0000259" key="11">
    <source>
        <dbReference type="PROSITE" id="PS50885"/>
    </source>
</evidence>
<evidence type="ECO:0000256" key="2">
    <source>
        <dbReference type="ARBA" id="ARBA00022692"/>
    </source>
</evidence>
<dbReference type="CDD" id="cd06225">
    <property type="entry name" value="HAMP"/>
    <property type="match status" value="1"/>
</dbReference>
<dbReference type="PANTHER" id="PTHR32089">
    <property type="entry name" value="METHYL-ACCEPTING CHEMOTAXIS PROTEIN MCPB"/>
    <property type="match status" value="1"/>
</dbReference>
<dbReference type="InterPro" id="IPR004089">
    <property type="entry name" value="MCPsignal_dom"/>
</dbReference>
<evidence type="ECO:0000313" key="12">
    <source>
        <dbReference type="EMBL" id="GGB13721.1"/>
    </source>
</evidence>
<dbReference type="SMART" id="SM00304">
    <property type="entry name" value="HAMP"/>
    <property type="match status" value="1"/>
</dbReference>
<keyword evidence="13" id="KW-1185">Reference proteome</keyword>
<feature type="coiled-coil region" evidence="8">
    <location>
        <begin position="193"/>
        <end position="220"/>
    </location>
</feature>
<dbReference type="Proteomes" id="UP000651977">
    <property type="component" value="Unassembled WGS sequence"/>
</dbReference>
<feature type="domain" description="HAMP" evidence="11">
    <location>
        <begin position="84"/>
        <end position="138"/>
    </location>
</feature>
<evidence type="ECO:0000256" key="8">
    <source>
        <dbReference type="SAM" id="Coils"/>
    </source>
</evidence>
<feature type="domain" description="Methyl-accepting transducer" evidence="10">
    <location>
        <begin position="143"/>
        <end position="379"/>
    </location>
</feature>
<comment type="subcellular location">
    <subcellularLocation>
        <location evidence="1">Membrane</location>
        <topology evidence="1">Multi-pass membrane protein</topology>
    </subcellularLocation>
</comment>
<reference evidence="13" key="1">
    <citation type="journal article" date="2019" name="Int. J. Syst. Evol. Microbiol.">
        <title>The Global Catalogue of Microorganisms (GCM) 10K type strain sequencing project: providing services to taxonomists for standard genome sequencing and annotation.</title>
        <authorList>
            <consortium name="The Broad Institute Genomics Platform"/>
            <consortium name="The Broad Institute Genome Sequencing Center for Infectious Disease"/>
            <person name="Wu L."/>
            <person name="Ma J."/>
        </authorList>
    </citation>
    <scope>NUCLEOTIDE SEQUENCE [LARGE SCALE GENOMIC DNA]</scope>
    <source>
        <strain evidence="13">CGMCC 1.10131</strain>
    </source>
</reference>
<evidence type="ECO:0000256" key="4">
    <source>
        <dbReference type="ARBA" id="ARBA00023136"/>
    </source>
</evidence>
<keyword evidence="2 9" id="KW-0812">Transmembrane</keyword>
<evidence type="ECO:0000256" key="1">
    <source>
        <dbReference type="ARBA" id="ARBA00004141"/>
    </source>
</evidence>
<keyword evidence="4 9" id="KW-0472">Membrane</keyword>
<keyword evidence="8" id="KW-0175">Coiled coil</keyword>
<evidence type="ECO:0000256" key="9">
    <source>
        <dbReference type="SAM" id="Phobius"/>
    </source>
</evidence>
<evidence type="ECO:0008006" key="14">
    <source>
        <dbReference type="Google" id="ProtNLM"/>
    </source>
</evidence>
<organism evidence="12 13">
    <name type="scientific">Agarivorans gilvus</name>
    <dbReference type="NCBI Taxonomy" id="680279"/>
    <lineage>
        <taxon>Bacteria</taxon>
        <taxon>Pseudomonadati</taxon>
        <taxon>Pseudomonadota</taxon>
        <taxon>Gammaproteobacteria</taxon>
        <taxon>Alteromonadales</taxon>
        <taxon>Alteromonadaceae</taxon>
        <taxon>Agarivorans</taxon>
    </lineage>
</organism>
<keyword evidence="5 7" id="KW-0807">Transducer</keyword>
<evidence type="ECO:0000313" key="13">
    <source>
        <dbReference type="Proteomes" id="UP000651977"/>
    </source>
</evidence>
<dbReference type="PROSITE" id="PS51257">
    <property type="entry name" value="PROKAR_LIPOPROTEIN"/>
    <property type="match status" value="1"/>
</dbReference>
<dbReference type="Gene3D" id="1.10.287.950">
    <property type="entry name" value="Methyl-accepting chemotaxis protein"/>
    <property type="match status" value="1"/>
</dbReference>
<accession>A0ABQ1I5P2</accession>
<dbReference type="InterPro" id="IPR003660">
    <property type="entry name" value="HAMP_dom"/>
</dbReference>
<comment type="similarity">
    <text evidence="6">Belongs to the methyl-accepting chemotaxis (MCP) protein family.</text>
</comment>
<sequence>MATLSFKLKLFITISLVFIAMLACIGLFAAPTLSLEQATAASALNANQLQNLFAEQAAAARNKMLLSSLVIAIVGLALIAMIVQSFMRTLSQITRRISYLAGKDGDLTMQLEVNEHQELIEMSRQFNNFTEKLRNIVNQLQQQAAQLNIGSKNLAKNAEAAGQAGRTQRIDTDNVAAAVNQMSSSASEVAELANSTASNAQHAEQQLLQTQQEFQQSVEQIRNIANNMQGISQRISQVAGRSQDINSILETIGGIAEQTNLLALNAAIEAARAGEQGRGFAVVADEVRNLAGRTQSSTEEINQLIQALQNDVSATVDSIASSREQVDHTALNTEASYQQLNEVVSSIAAINQHTAQVATAAHQQSHVSEEINSNINGIGEALGVQNQLAHDIENISAELSSIAQLLNQQLSTLKA</sequence>
<keyword evidence="3 9" id="KW-1133">Transmembrane helix</keyword>